<dbReference type="AlphaFoldDB" id="A0AAV4X185"/>
<name>A0AAV4X185_CAEEX</name>
<accession>A0AAV4X185</accession>
<proteinExistence type="predicted"/>
<gene>
    <name evidence="2" type="ORF">CEXT_326061</name>
</gene>
<comment type="caution">
    <text evidence="2">The sequence shown here is derived from an EMBL/GenBank/DDBJ whole genome shotgun (WGS) entry which is preliminary data.</text>
</comment>
<sequence length="118" mass="13357">MSEFSMNEVLKNGGKLNRAAAKNKPKENHAATMFFSHAISTLAHAFWIHLREFFDLPPPTARWGDNRVTKSDCGLFPAENISIVLSFFFPSVQIFYFRLAVIMIIIIDSSGEDILFCV</sequence>
<dbReference type="Proteomes" id="UP001054945">
    <property type="component" value="Unassembled WGS sequence"/>
</dbReference>
<feature type="transmembrane region" description="Helical" evidence="1">
    <location>
        <begin position="81"/>
        <end position="106"/>
    </location>
</feature>
<keyword evidence="3" id="KW-1185">Reference proteome</keyword>
<keyword evidence="1" id="KW-0472">Membrane</keyword>
<dbReference type="EMBL" id="BPLR01017115">
    <property type="protein sequence ID" value="GIY88872.1"/>
    <property type="molecule type" value="Genomic_DNA"/>
</dbReference>
<reference evidence="2 3" key="1">
    <citation type="submission" date="2021-06" db="EMBL/GenBank/DDBJ databases">
        <title>Caerostris extrusa draft genome.</title>
        <authorList>
            <person name="Kono N."/>
            <person name="Arakawa K."/>
        </authorList>
    </citation>
    <scope>NUCLEOTIDE SEQUENCE [LARGE SCALE GENOMIC DNA]</scope>
</reference>
<protein>
    <submittedName>
        <fullName evidence="2">Uncharacterized protein</fullName>
    </submittedName>
</protein>
<evidence type="ECO:0000313" key="2">
    <source>
        <dbReference type="EMBL" id="GIY88872.1"/>
    </source>
</evidence>
<evidence type="ECO:0000256" key="1">
    <source>
        <dbReference type="SAM" id="Phobius"/>
    </source>
</evidence>
<keyword evidence="1" id="KW-0812">Transmembrane</keyword>
<evidence type="ECO:0000313" key="3">
    <source>
        <dbReference type="Proteomes" id="UP001054945"/>
    </source>
</evidence>
<organism evidence="2 3">
    <name type="scientific">Caerostris extrusa</name>
    <name type="common">Bark spider</name>
    <name type="synonym">Caerostris bankana</name>
    <dbReference type="NCBI Taxonomy" id="172846"/>
    <lineage>
        <taxon>Eukaryota</taxon>
        <taxon>Metazoa</taxon>
        <taxon>Ecdysozoa</taxon>
        <taxon>Arthropoda</taxon>
        <taxon>Chelicerata</taxon>
        <taxon>Arachnida</taxon>
        <taxon>Araneae</taxon>
        <taxon>Araneomorphae</taxon>
        <taxon>Entelegynae</taxon>
        <taxon>Araneoidea</taxon>
        <taxon>Araneidae</taxon>
        <taxon>Caerostris</taxon>
    </lineage>
</organism>
<keyword evidence="1" id="KW-1133">Transmembrane helix</keyword>